<evidence type="ECO:0000256" key="1">
    <source>
        <dbReference type="SAM" id="Phobius"/>
    </source>
</evidence>
<sequence>MTLVRALCTLVILSAVNLALMIPGGFVETRTFPGYSVAVLAAFNIFLTCLGIGSLVLGYRIFRTSHAGIFPIVAGVAYVVVYALDLAHIFPIAGAPMTTTLAAMEWIGIILGLAVIAGGLRLAIANDGTAVSGSTTPRTLLLTLGIAGFLIVVFATLSAI</sequence>
<organism evidence="3 4">
    <name type="scientific">Paenirhodobacter ferrireducens</name>
    <dbReference type="NCBI Taxonomy" id="1215032"/>
    <lineage>
        <taxon>Bacteria</taxon>
        <taxon>Pseudomonadati</taxon>
        <taxon>Pseudomonadota</taxon>
        <taxon>Alphaproteobacteria</taxon>
        <taxon>Rhodobacterales</taxon>
        <taxon>Rhodobacter group</taxon>
        <taxon>Paenirhodobacter</taxon>
    </lineage>
</organism>
<name>A0A443L4J8_9RHOB</name>
<proteinExistence type="predicted"/>
<gene>
    <name evidence="3" type="ORF">EOW65_19545</name>
</gene>
<evidence type="ECO:0000259" key="2">
    <source>
        <dbReference type="Pfam" id="PF26225"/>
    </source>
</evidence>
<feature type="transmembrane region" description="Helical" evidence="1">
    <location>
        <begin position="140"/>
        <end position="159"/>
    </location>
</feature>
<accession>A0A443L4J8</accession>
<feature type="transmembrane region" description="Helical" evidence="1">
    <location>
        <begin position="106"/>
        <end position="124"/>
    </location>
</feature>
<evidence type="ECO:0000313" key="4">
    <source>
        <dbReference type="Proteomes" id="UP000286594"/>
    </source>
</evidence>
<feature type="domain" description="DUF8051" evidence="2">
    <location>
        <begin position="3"/>
        <end position="127"/>
    </location>
</feature>
<keyword evidence="1" id="KW-1133">Transmembrane helix</keyword>
<feature type="transmembrane region" description="Helical" evidence="1">
    <location>
        <begin position="37"/>
        <end position="57"/>
    </location>
</feature>
<comment type="caution">
    <text evidence="3">The sequence shown here is derived from an EMBL/GenBank/DDBJ whole genome shotgun (WGS) entry which is preliminary data.</text>
</comment>
<dbReference type="EMBL" id="SAVB01000039">
    <property type="protein sequence ID" value="RWR44013.1"/>
    <property type="molecule type" value="Genomic_DNA"/>
</dbReference>
<keyword evidence="1" id="KW-0812">Transmembrane</keyword>
<protein>
    <recommendedName>
        <fullName evidence="2">DUF8051 domain-containing protein</fullName>
    </recommendedName>
</protein>
<dbReference type="Proteomes" id="UP000286594">
    <property type="component" value="Unassembled WGS sequence"/>
</dbReference>
<dbReference type="Pfam" id="PF26225">
    <property type="entry name" value="DUF8051"/>
    <property type="match status" value="1"/>
</dbReference>
<reference evidence="3 4" key="1">
    <citation type="submission" date="2019-01" db="EMBL/GenBank/DDBJ databases">
        <title>Sinorhodobacter populi sp. nov. isolated from the symptomatic bark tissue of Populus euramericana canker.</title>
        <authorList>
            <person name="Xu G."/>
        </authorList>
    </citation>
    <scope>NUCLEOTIDE SEQUENCE [LARGE SCALE GENOMIC DNA]</scope>
    <source>
        <strain evidence="3 4">CCTCC AB2012026</strain>
    </source>
</reference>
<keyword evidence="1" id="KW-0472">Membrane</keyword>
<feature type="transmembrane region" description="Helical" evidence="1">
    <location>
        <begin position="69"/>
        <end position="94"/>
    </location>
</feature>
<dbReference type="InterPro" id="IPR058364">
    <property type="entry name" value="DUF8051"/>
</dbReference>
<keyword evidence="4" id="KW-1185">Reference proteome</keyword>
<dbReference type="OrthoDB" id="6658525at2"/>
<dbReference type="AlphaFoldDB" id="A0A443L4J8"/>
<dbReference type="RefSeq" id="WP_128152314.1">
    <property type="nucleotide sequence ID" value="NZ_SAVB01000039.1"/>
</dbReference>
<evidence type="ECO:0000313" key="3">
    <source>
        <dbReference type="EMBL" id="RWR44013.1"/>
    </source>
</evidence>